<evidence type="ECO:0000313" key="1">
    <source>
        <dbReference type="EMBL" id="MEB3347352.1"/>
    </source>
</evidence>
<name>A0ABU5ZZM3_9FLAO</name>
<gene>
    <name evidence="1" type="ORF">U6A24_17890</name>
</gene>
<reference evidence="1 2" key="1">
    <citation type="journal article" date="2013" name="Int. J. Syst. Evol. Microbiol.">
        <title>Aquimarina gracilis sp. nov., isolated from the gut microflora of a mussel, Mytilus coruscus, and emended description of Aquimarina spongiae.</title>
        <authorList>
            <person name="Park S.C."/>
            <person name="Choe H.N."/>
            <person name="Baik K.S."/>
            <person name="Seong C.N."/>
        </authorList>
    </citation>
    <scope>NUCLEOTIDE SEQUENCE [LARGE SCALE GENOMIC DNA]</scope>
    <source>
        <strain evidence="1 2">PSC32</strain>
    </source>
</reference>
<protein>
    <submittedName>
        <fullName evidence="1">Uncharacterized protein</fullName>
    </submittedName>
</protein>
<sequence>MLKTILNIDGVTVLKKHSQKEITAGRWNGVCPSEGSPCVYSSLVYILQVY</sequence>
<evidence type="ECO:0000313" key="2">
    <source>
        <dbReference type="Proteomes" id="UP001327027"/>
    </source>
</evidence>
<dbReference type="Proteomes" id="UP001327027">
    <property type="component" value="Unassembled WGS sequence"/>
</dbReference>
<organism evidence="1 2">
    <name type="scientific">Aquimarina gracilis</name>
    <dbReference type="NCBI Taxonomy" id="874422"/>
    <lineage>
        <taxon>Bacteria</taxon>
        <taxon>Pseudomonadati</taxon>
        <taxon>Bacteroidota</taxon>
        <taxon>Flavobacteriia</taxon>
        <taxon>Flavobacteriales</taxon>
        <taxon>Flavobacteriaceae</taxon>
        <taxon>Aquimarina</taxon>
    </lineage>
</organism>
<dbReference type="RefSeq" id="WP_324181374.1">
    <property type="nucleotide sequence ID" value="NZ_BAABAW010000025.1"/>
</dbReference>
<accession>A0ABU5ZZM3</accession>
<keyword evidence="2" id="KW-1185">Reference proteome</keyword>
<comment type="caution">
    <text evidence="1">The sequence shown here is derived from an EMBL/GenBank/DDBJ whole genome shotgun (WGS) entry which is preliminary data.</text>
</comment>
<dbReference type="EMBL" id="JAYKLX010000008">
    <property type="protein sequence ID" value="MEB3347352.1"/>
    <property type="molecule type" value="Genomic_DNA"/>
</dbReference>
<proteinExistence type="predicted"/>